<comment type="caution">
    <text evidence="2">The sequence shown here is derived from an EMBL/GenBank/DDBJ whole genome shotgun (WGS) entry which is preliminary data.</text>
</comment>
<feature type="region of interest" description="Disordered" evidence="1">
    <location>
        <begin position="57"/>
        <end position="80"/>
    </location>
</feature>
<dbReference type="GeneID" id="31363297"/>
<evidence type="ECO:0000313" key="2">
    <source>
        <dbReference type="EMBL" id="EFA79398.1"/>
    </source>
</evidence>
<dbReference type="RefSeq" id="XP_020431519.1">
    <property type="nucleotide sequence ID" value="XM_020578650.1"/>
</dbReference>
<keyword evidence="3" id="KW-1185">Reference proteome</keyword>
<proteinExistence type="predicted"/>
<protein>
    <submittedName>
        <fullName evidence="2">Uncharacterized protein</fullName>
    </submittedName>
</protein>
<sequence length="226" mass="25372">MEDIEFGGGWPESDTDSIDLQRIRFKNIFSELPIPTQSQTMNLHHCDIGYAWESETTNGPNSGATTNTSSGATTNTCPGAISGPNSDEYIALHKFRQLSDHLFTKVVQIMFVTLEGNKFISIYHPTVKMDKEQVFRVVKDIKEILQSMSIEIVFTSTDGFDTTGAFARVMRSLGIYHVYDPVHLSKSARNHLISDTPLRSTLFTRDAIDKASEEEYNDSVRGCMNF</sequence>
<dbReference type="Proteomes" id="UP000001396">
    <property type="component" value="Unassembled WGS sequence"/>
</dbReference>
<accession>D3BH14</accession>
<evidence type="ECO:0000313" key="3">
    <source>
        <dbReference type="Proteomes" id="UP000001396"/>
    </source>
</evidence>
<dbReference type="AlphaFoldDB" id="D3BH14"/>
<evidence type="ECO:0000256" key="1">
    <source>
        <dbReference type="SAM" id="MobiDB-lite"/>
    </source>
</evidence>
<dbReference type="InParanoid" id="D3BH14"/>
<reference evidence="2 3" key="1">
    <citation type="journal article" date="2011" name="Genome Res.">
        <title>Phylogeny-wide analysis of social amoeba genomes highlights ancient origins for complex intercellular communication.</title>
        <authorList>
            <person name="Heidel A.J."/>
            <person name="Lawal H.M."/>
            <person name="Felder M."/>
            <person name="Schilde C."/>
            <person name="Helps N.R."/>
            <person name="Tunggal B."/>
            <person name="Rivero F."/>
            <person name="John U."/>
            <person name="Schleicher M."/>
            <person name="Eichinger L."/>
            <person name="Platzer M."/>
            <person name="Noegel A.A."/>
            <person name="Schaap P."/>
            <person name="Gloeckner G."/>
        </authorList>
    </citation>
    <scope>NUCLEOTIDE SEQUENCE [LARGE SCALE GENOMIC DNA]</scope>
    <source>
        <strain evidence="3">ATCC 26659 / Pp 5 / PN500</strain>
    </source>
</reference>
<name>D3BH14_HETP5</name>
<feature type="compositionally biased region" description="Low complexity" evidence="1">
    <location>
        <begin position="57"/>
        <end position="76"/>
    </location>
</feature>
<dbReference type="EMBL" id="ADBJ01000035">
    <property type="protein sequence ID" value="EFA79398.1"/>
    <property type="molecule type" value="Genomic_DNA"/>
</dbReference>
<organism evidence="2 3">
    <name type="scientific">Heterostelium pallidum (strain ATCC 26659 / Pp 5 / PN500)</name>
    <name type="common">Cellular slime mold</name>
    <name type="synonym">Polysphondylium pallidum</name>
    <dbReference type="NCBI Taxonomy" id="670386"/>
    <lineage>
        <taxon>Eukaryota</taxon>
        <taxon>Amoebozoa</taxon>
        <taxon>Evosea</taxon>
        <taxon>Eumycetozoa</taxon>
        <taxon>Dictyostelia</taxon>
        <taxon>Acytosteliales</taxon>
        <taxon>Acytosteliaceae</taxon>
        <taxon>Heterostelium</taxon>
    </lineage>
</organism>
<gene>
    <name evidence="2" type="ORF">PPL_07816</name>
</gene>